<dbReference type="Gene3D" id="1.10.287.70">
    <property type="match status" value="4"/>
</dbReference>
<feature type="transmembrane region" description="Helical" evidence="22">
    <location>
        <begin position="64"/>
        <end position="82"/>
    </location>
</feature>
<keyword evidence="14 19" id="KW-0325">Glycoprotein</keyword>
<evidence type="ECO:0000256" key="14">
    <source>
        <dbReference type="ARBA" id="ARBA00023180"/>
    </source>
</evidence>
<feature type="transmembrane region" description="Helical" evidence="22">
    <location>
        <begin position="860"/>
        <end position="882"/>
    </location>
</feature>
<dbReference type="GO" id="GO:0016322">
    <property type="term" value="P:neuron remodeling"/>
    <property type="evidence" value="ECO:0007669"/>
    <property type="project" value="UniProtKB-ARBA"/>
</dbReference>
<evidence type="ECO:0000256" key="4">
    <source>
        <dbReference type="ARBA" id="ARBA00022568"/>
    </source>
</evidence>
<dbReference type="FunFam" id="1.20.120.350:FF:000001">
    <property type="entry name" value="Voltage-dependent L-type calcium channel subunit alpha"/>
    <property type="match status" value="1"/>
</dbReference>
<dbReference type="PROSITE" id="PS50222">
    <property type="entry name" value="EF_HAND_2"/>
    <property type="match status" value="1"/>
</dbReference>
<feature type="transmembrane region" description="Helical" evidence="22">
    <location>
        <begin position="1293"/>
        <end position="1316"/>
    </location>
</feature>
<dbReference type="GO" id="GO:0050906">
    <property type="term" value="P:detection of stimulus involved in sensory perception"/>
    <property type="evidence" value="ECO:0007669"/>
    <property type="project" value="UniProtKB-ARBA"/>
</dbReference>
<evidence type="ECO:0000259" key="23">
    <source>
        <dbReference type="PROSITE" id="PS50222"/>
    </source>
</evidence>
<reference evidence="24" key="1">
    <citation type="submission" date="2022-07" db="EMBL/GenBank/DDBJ databases">
        <authorList>
            <person name="Trinca V."/>
            <person name="Uliana J.V.C."/>
            <person name="Torres T.T."/>
            <person name="Ward R.J."/>
            <person name="Monesi N."/>
        </authorList>
    </citation>
    <scope>NUCLEOTIDE SEQUENCE</scope>
    <source>
        <strain evidence="24">HSMRA1968</strain>
        <tissue evidence="24">Whole embryos</tissue>
    </source>
</reference>
<dbReference type="Gene3D" id="6.10.250.2180">
    <property type="match status" value="1"/>
</dbReference>
<evidence type="ECO:0000256" key="7">
    <source>
        <dbReference type="ARBA" id="ARBA00022723"/>
    </source>
</evidence>
<dbReference type="InterPro" id="IPR050599">
    <property type="entry name" value="VDCC_alpha-1_subunit"/>
</dbReference>
<feature type="transmembrane region" description="Helical" evidence="22">
    <location>
        <begin position="789"/>
        <end position="808"/>
    </location>
</feature>
<evidence type="ECO:0000256" key="10">
    <source>
        <dbReference type="ARBA" id="ARBA00022882"/>
    </source>
</evidence>
<feature type="binding site" evidence="18">
    <location>
        <position position="638"/>
    </location>
    <ligand>
        <name>Ca(2+)</name>
        <dbReference type="ChEBI" id="CHEBI:29108"/>
    </ligand>
</feature>
<dbReference type="Proteomes" id="UP001151699">
    <property type="component" value="Chromosome A"/>
</dbReference>
<dbReference type="FunFam" id="1.10.287.70:FF:000059">
    <property type="entry name" value="Voltage-dependent N-type calcium channel subunit alpha"/>
    <property type="match status" value="1"/>
</dbReference>
<feature type="transmembrane region" description="Helical" evidence="22">
    <location>
        <begin position="459"/>
        <end position="480"/>
    </location>
</feature>
<dbReference type="InterPro" id="IPR027359">
    <property type="entry name" value="Volt_channel_dom_sf"/>
</dbReference>
<dbReference type="GO" id="GO:0005509">
    <property type="term" value="F:calcium ion binding"/>
    <property type="evidence" value="ECO:0007669"/>
    <property type="project" value="InterPro"/>
</dbReference>
<comment type="similarity">
    <text evidence="16 20">Belongs to the calcium channel alpha-1 subunit (TC 1.A.1.11) family.</text>
</comment>
<feature type="region of interest" description="Disordered" evidence="21">
    <location>
        <begin position="1496"/>
        <end position="1535"/>
    </location>
</feature>
<dbReference type="GO" id="GO:0005891">
    <property type="term" value="C:voltage-gated calcium channel complex"/>
    <property type="evidence" value="ECO:0007669"/>
    <property type="project" value="InterPro"/>
</dbReference>
<dbReference type="InterPro" id="IPR031649">
    <property type="entry name" value="GPHH_dom"/>
</dbReference>
<sequence>MEEENPESVKANESKSTELPKVAKMGSSKSSKEETPENMPSSLFILSEESMIRRAARACVTSMVFEYTILAAILANCIVMSLEEHLPNKDKAVFTEKLDKSEHYFLAIFSTETFLKIIAQGFILHPGSYMRNVWNSMDFFVVVTGIITVLPVGPNNLNFKILKSIRVLRPLKLISGVPSLQVVMSSILKAMAPLLQIGLLILFAIVIFAIIGLEFYAGVLHKTCYNLERIDEIFNEGENPVPCSSDFKSKADPSRPGGFSCENLNGSTCLQKWVGPNHGITSFDNIVLAMLTVFQCITMEGWTPIMYWMNDAVGSTWNWLYFVPLIVIGSFFMLNLVLGVLSGEFAKEREKVENRQAFLKLRRDQQAEVEFGAYIEWICKAEELILAEERTTEETKHYIIENRRRTERKKNRKLGKSTDTEEDDGELDDEERESGKFKSFWLAEKRLRFWIRSTVKTQWFYWFIITLVFLNTACEAVEHYGQPDWLTTFSNYAEYIFLSLFISEMVLKMYAIGLRKHFESAFNRFDCIVISGSLFEMVWSSFKDDTFGLSVLRALRLLRVFKVTSYWSSLRNLVISLLHSMKSIISLLFLLFLFIFIFGLLGMQLFGGKFNFNDETPDAHFNTFSPALLTVFQILTGEDWNEVMYDGIKAQGGIEGNGLVYSLYFIILTLFGNYTLLNVFLAIAVDNLASAQELTAAEEHQKELDKEKQWQELQKEIESLKADDPSKNTSGCPLDPLEDPVDENAKLNIILNQIDYGFTAVFAVEMVLKVIDLGIILHPKSYLRDIWNIMDSVVVICAIVSMILNQVTGGKEGEKSAMSQNLQTMKSLRVLRVLRPLKTIKRVPKLKAVFDCVVNSLKNVVNILVVYLLFNFIFAVIGVKLFNGKFYYCTDESKKNAVDCHGFYFSYGDGLLPSAEERKWKVQSFHYDNVLTAMLTLFVVQSTEGWPVVLKASMDAYQKDKASVPNYRIEMSIYYIVYFIVFPFFFVNIFVALIIVTFQEQGEAELEDGGVDKNQKSCIDFAINARPTERYIPENRESFQYKVWNFVVSPPVENFIMTLIVLNTVLLMMKFHGQTETYEKVMQYINMVFTGMFSIETILKIVGFRFKKFFQDPWNVFDFVTVVGSLTEAGFSLMAKPKAYDPNSEFARLNPYAGWFDKQKITDGDKGLNVGFLRLFRAARLIKLMRQGATIRVLLWTFVQSFKALPYVCLLIAMLFFIYAIVGMQVFGNIQIDPDTSITRHNNFQEFGKALMLLFRSSTGEAWPNIMLDCMQGSNCEEKSNKPEGSCGSPFSIAYFVSFIFFCSFLMLNLFVAVIMDNFDYLTRDSSILGAHHLDEFIRVWTEYDPSASGKINYREMYDALKTIDPPLGFGKQCPSRLAYKKLIRMNMPVDADGNVTFTTTLFALIRENLSIHMRPAEEMDKADEELRETIKHMWPLQGPKMIDLLVPPKEVLNGNNLTVGKIYGGLLILESWRSSRFGQISSNLPIFNIQNTNTTDAQEKQDENQQPHPDHSQLESRRSSFRPPLVRSPKQLEPGMLDAVSNVVEFVKDERTYRGRRNHLQSRYAKGTSSASTSPDLERHLKGRSRKYFDPHEYNPKSYSQRARRFDKGMTSNSSSPCNTNDTFHYRRRNQPSYEISDYDPSVLNGRSRSPSPGHRFAVNRHSRGVLVSSAKVFGRKLPPTPKEPSTLQIATKRSTNFPKLNPSPSSPIRQPLSVNCYNVNQHSKYDDIERELYERERDVDSECGITSPQNQRWGEGPLSFEEALLLSRPVRSSSVVWDGWKTTVVGYSTQNSVFDDDGWC</sequence>
<comment type="caution">
    <text evidence="24">The sequence shown here is derived from an EMBL/GenBank/DDBJ whole genome shotgun (WGS) entry which is preliminary data.</text>
</comment>
<keyword evidence="11 22" id="KW-1133">Transmembrane helix</keyword>
<evidence type="ECO:0000256" key="13">
    <source>
        <dbReference type="ARBA" id="ARBA00023136"/>
    </source>
</evidence>
<evidence type="ECO:0000256" key="2">
    <source>
        <dbReference type="ARBA" id="ARBA00022448"/>
    </source>
</evidence>
<evidence type="ECO:0000256" key="3">
    <source>
        <dbReference type="ARBA" id="ARBA00022553"/>
    </source>
</evidence>
<accession>A0A9Q0NCK8</accession>
<evidence type="ECO:0000256" key="21">
    <source>
        <dbReference type="SAM" id="MobiDB-lite"/>
    </source>
</evidence>
<dbReference type="GO" id="GO:0007268">
    <property type="term" value="P:chemical synaptic transmission"/>
    <property type="evidence" value="ECO:0007669"/>
    <property type="project" value="TreeGrafter"/>
</dbReference>
<dbReference type="Pfam" id="PF08763">
    <property type="entry name" value="Ca_chan_IQ"/>
    <property type="match status" value="1"/>
</dbReference>
<dbReference type="PANTHER" id="PTHR45628:SF7">
    <property type="entry name" value="VOLTAGE-DEPENDENT CALCIUM CHANNEL TYPE A SUBUNIT ALPHA-1"/>
    <property type="match status" value="1"/>
</dbReference>
<proteinExistence type="inferred from homology"/>
<evidence type="ECO:0000313" key="24">
    <source>
        <dbReference type="EMBL" id="KAJ6647412.1"/>
    </source>
</evidence>
<dbReference type="Gene3D" id="6.10.250.2500">
    <property type="match status" value="1"/>
</dbReference>
<feature type="binding site" evidence="18">
    <location>
        <position position="300"/>
    </location>
    <ligand>
        <name>Ca(2+)</name>
        <dbReference type="ChEBI" id="CHEBI:29108"/>
    </ligand>
</feature>
<dbReference type="GO" id="GO:0009581">
    <property type="term" value="P:detection of external stimulus"/>
    <property type="evidence" value="ECO:0007669"/>
    <property type="project" value="UniProtKB-ARBA"/>
</dbReference>
<dbReference type="GO" id="GO:0016324">
    <property type="term" value="C:apical plasma membrane"/>
    <property type="evidence" value="ECO:0007669"/>
    <property type="project" value="UniProtKB-ARBA"/>
</dbReference>
<feature type="region of interest" description="Disordered" evidence="21">
    <location>
        <begin position="1"/>
        <end position="39"/>
    </location>
</feature>
<dbReference type="PROSITE" id="PS00018">
    <property type="entry name" value="EF_HAND_1"/>
    <property type="match status" value="1"/>
</dbReference>
<keyword evidence="5 20" id="KW-0107">Calcium channel</keyword>
<feature type="domain" description="EF-hand" evidence="23">
    <location>
        <begin position="1332"/>
        <end position="1367"/>
    </location>
</feature>
<dbReference type="GO" id="GO:0008331">
    <property type="term" value="F:high voltage-gated calcium channel activity"/>
    <property type="evidence" value="ECO:0007669"/>
    <property type="project" value="TreeGrafter"/>
</dbReference>
<evidence type="ECO:0000256" key="12">
    <source>
        <dbReference type="ARBA" id="ARBA00023065"/>
    </source>
</evidence>
<feature type="transmembrane region" description="Helical" evidence="22">
    <location>
        <begin position="492"/>
        <end position="514"/>
    </location>
</feature>
<evidence type="ECO:0000256" key="20">
    <source>
        <dbReference type="RuleBase" id="RU003808"/>
    </source>
</evidence>
<dbReference type="OrthoDB" id="431720at2759"/>
<feature type="compositionally biased region" description="Polar residues" evidence="21">
    <location>
        <begin position="1611"/>
        <end position="1624"/>
    </location>
</feature>
<dbReference type="GO" id="GO:0045202">
    <property type="term" value="C:synapse"/>
    <property type="evidence" value="ECO:0007669"/>
    <property type="project" value="GOC"/>
</dbReference>
<feature type="transmembrane region" description="Helical" evidence="22">
    <location>
        <begin position="1204"/>
        <end position="1227"/>
    </location>
</feature>
<dbReference type="PRINTS" id="PR00167">
    <property type="entry name" value="CACHANNEL"/>
</dbReference>
<dbReference type="SMART" id="SM01062">
    <property type="entry name" value="Ca_chan_IQ"/>
    <property type="match status" value="1"/>
</dbReference>
<evidence type="ECO:0000256" key="9">
    <source>
        <dbReference type="ARBA" id="ARBA00022837"/>
    </source>
</evidence>
<keyword evidence="6 22" id="KW-0812">Transmembrane</keyword>
<feature type="binding site" evidence="18">
    <location>
        <position position="944"/>
    </location>
    <ligand>
        <name>Ca(2+)</name>
        <dbReference type="ChEBI" id="CHEBI:29108"/>
    </ligand>
</feature>
<keyword evidence="9 18" id="KW-0106">Calcium</keyword>
<dbReference type="Pfam" id="PF16905">
    <property type="entry name" value="GPHH"/>
    <property type="match status" value="1"/>
</dbReference>
<feature type="compositionally biased region" description="Basic and acidic residues" evidence="21">
    <location>
        <begin position="1498"/>
        <end position="1519"/>
    </location>
</feature>
<keyword evidence="2" id="KW-0813">Transport</keyword>
<keyword evidence="4 20" id="KW-0109">Calcium transport</keyword>
<evidence type="ECO:0000256" key="1">
    <source>
        <dbReference type="ARBA" id="ARBA00004141"/>
    </source>
</evidence>
<dbReference type="PANTHER" id="PTHR45628">
    <property type="entry name" value="VOLTAGE-DEPENDENT CALCIUM CHANNEL TYPE A SUBUNIT ALPHA-1"/>
    <property type="match status" value="1"/>
</dbReference>
<protein>
    <recommendedName>
        <fullName evidence="17">Voltage-dependent calcium channel type A subunit alpha-1</fullName>
    </recommendedName>
</protein>
<evidence type="ECO:0000256" key="22">
    <source>
        <dbReference type="SAM" id="Phobius"/>
    </source>
</evidence>
<dbReference type="FunFam" id="1.10.238.10:FF:000063">
    <property type="entry name" value="Voltage-dependent N-type calcium channel subunit alpha"/>
    <property type="match status" value="1"/>
</dbReference>
<dbReference type="EMBL" id="WJQU01000001">
    <property type="protein sequence ID" value="KAJ6647412.1"/>
    <property type="molecule type" value="Genomic_DNA"/>
</dbReference>
<evidence type="ECO:0000256" key="18">
    <source>
        <dbReference type="PIRSR" id="PIRSR602077-1"/>
    </source>
</evidence>
<name>A0A9Q0NCK8_9DIPT</name>
<feature type="transmembrane region" description="Helical" evidence="22">
    <location>
        <begin position="139"/>
        <end position="159"/>
    </location>
</feature>
<dbReference type="GO" id="GO:0098703">
    <property type="term" value="P:calcium ion import across plasma membrane"/>
    <property type="evidence" value="ECO:0007669"/>
    <property type="project" value="TreeGrafter"/>
</dbReference>
<organism evidence="24 25">
    <name type="scientific">Pseudolycoriella hygida</name>
    <dbReference type="NCBI Taxonomy" id="35572"/>
    <lineage>
        <taxon>Eukaryota</taxon>
        <taxon>Metazoa</taxon>
        <taxon>Ecdysozoa</taxon>
        <taxon>Arthropoda</taxon>
        <taxon>Hexapoda</taxon>
        <taxon>Insecta</taxon>
        <taxon>Pterygota</taxon>
        <taxon>Neoptera</taxon>
        <taxon>Endopterygota</taxon>
        <taxon>Diptera</taxon>
        <taxon>Nematocera</taxon>
        <taxon>Sciaroidea</taxon>
        <taxon>Sciaridae</taxon>
        <taxon>Pseudolycoriella</taxon>
    </lineage>
</organism>
<keyword evidence="25" id="KW-1185">Reference proteome</keyword>
<keyword evidence="10 20" id="KW-0851">Voltage-gated channel</keyword>
<feature type="glycosylation site" description="N-linked (GlcNAc...) asparagine" evidence="19">
    <location>
        <position position="265"/>
    </location>
</feature>
<dbReference type="FunFam" id="1.20.120.350:FF:000011">
    <property type="entry name" value="Voltage-dependent N-type calcium channel subunit alpha"/>
    <property type="match status" value="1"/>
</dbReference>
<feature type="region of interest" description="Disordered" evidence="21">
    <location>
        <begin position="1558"/>
        <end position="1597"/>
    </location>
</feature>
<dbReference type="FunFam" id="1.10.287.70:FF:000007">
    <property type="entry name" value="Voltage-dependent L-type calcium channel subunit alpha"/>
    <property type="match status" value="1"/>
</dbReference>
<feature type="transmembrane region" description="Helical" evidence="22">
    <location>
        <begin position="756"/>
        <end position="777"/>
    </location>
</feature>
<evidence type="ECO:0000256" key="5">
    <source>
        <dbReference type="ARBA" id="ARBA00022673"/>
    </source>
</evidence>
<feature type="region of interest" description="Disordered" evidence="21">
    <location>
        <begin position="1609"/>
        <end position="1659"/>
    </location>
</feature>
<feature type="transmembrane region" description="Helical" evidence="22">
    <location>
        <begin position="1055"/>
        <end position="1072"/>
    </location>
</feature>
<keyword evidence="8" id="KW-0677">Repeat</keyword>
<evidence type="ECO:0000256" key="17">
    <source>
        <dbReference type="ARBA" id="ARBA00069462"/>
    </source>
</evidence>
<keyword evidence="15" id="KW-0407">Ion channel</keyword>
<dbReference type="FunFam" id="1.20.120.350:FF:000009">
    <property type="entry name" value="Voltage-dependent T-type calcium channel subunit alpha"/>
    <property type="match status" value="1"/>
</dbReference>
<dbReference type="GO" id="GO:0009582">
    <property type="term" value="P:detection of abiotic stimulus"/>
    <property type="evidence" value="ECO:0007669"/>
    <property type="project" value="UniProtKB-ARBA"/>
</dbReference>
<dbReference type="InterPro" id="IPR018247">
    <property type="entry name" value="EF_Hand_1_Ca_BS"/>
</dbReference>
<evidence type="ECO:0000256" key="8">
    <source>
        <dbReference type="ARBA" id="ARBA00022737"/>
    </source>
</evidence>
<evidence type="ECO:0000256" key="11">
    <source>
        <dbReference type="ARBA" id="ARBA00022989"/>
    </source>
</evidence>
<dbReference type="InterPro" id="IPR002077">
    <property type="entry name" value="VDCCAlpha1"/>
</dbReference>
<comment type="subcellular location">
    <subcellularLocation>
        <location evidence="1 20">Membrane</location>
        <topology evidence="1 20">Multi-pass membrane protein</topology>
    </subcellularLocation>
</comment>
<evidence type="ECO:0000256" key="16">
    <source>
        <dbReference type="ARBA" id="ARBA00061395"/>
    </source>
</evidence>
<feature type="transmembrane region" description="Helical" evidence="22">
    <location>
        <begin position="658"/>
        <end position="685"/>
    </location>
</feature>
<dbReference type="GO" id="GO:0019722">
    <property type="term" value="P:calcium-mediated signaling"/>
    <property type="evidence" value="ECO:0007669"/>
    <property type="project" value="UniProtKB-ARBA"/>
</dbReference>
<dbReference type="InterPro" id="IPR014873">
    <property type="entry name" value="VDCC_a1su_IQ"/>
</dbReference>
<dbReference type="GO" id="GO:0042045">
    <property type="term" value="P:epithelial fluid transport"/>
    <property type="evidence" value="ECO:0007669"/>
    <property type="project" value="UniProtKB-ARBA"/>
</dbReference>
<evidence type="ECO:0000256" key="15">
    <source>
        <dbReference type="ARBA" id="ARBA00023303"/>
    </source>
</evidence>
<dbReference type="Gene3D" id="1.20.120.350">
    <property type="entry name" value="Voltage-gated potassium channels. Chain C"/>
    <property type="match status" value="4"/>
</dbReference>
<dbReference type="InterPro" id="IPR002048">
    <property type="entry name" value="EF_hand_dom"/>
</dbReference>
<feature type="transmembrane region" description="Helical" evidence="22">
    <location>
        <begin position="1084"/>
        <end position="1104"/>
    </location>
</feature>
<dbReference type="FunFam" id="1.10.287.70:FF:000023">
    <property type="entry name" value="Voltage-dependent R-type calcium channel subunit alpha"/>
    <property type="match status" value="1"/>
</dbReference>
<feature type="transmembrane region" description="Helical" evidence="22">
    <location>
        <begin position="319"/>
        <end position="341"/>
    </location>
</feature>
<keyword evidence="13 22" id="KW-0472">Membrane</keyword>
<feature type="non-terminal residue" evidence="24">
    <location>
        <position position="1802"/>
    </location>
</feature>
<evidence type="ECO:0000256" key="19">
    <source>
        <dbReference type="PIRSR" id="PIRSR602077-3"/>
    </source>
</evidence>
<dbReference type="SUPFAM" id="SSF81324">
    <property type="entry name" value="Voltage-gated potassium channels"/>
    <property type="match status" value="4"/>
</dbReference>
<gene>
    <name evidence="24" type="primary">CAC</name>
    <name evidence="24" type="ORF">Bhyg_02634</name>
</gene>
<keyword evidence="12" id="KW-0406">Ion transport</keyword>
<feature type="transmembrane region" description="Helical" evidence="22">
    <location>
        <begin position="286"/>
        <end position="307"/>
    </location>
</feature>
<evidence type="ECO:0000313" key="25">
    <source>
        <dbReference type="Proteomes" id="UP001151699"/>
    </source>
</evidence>
<feature type="transmembrane region" description="Helical" evidence="22">
    <location>
        <begin position="194"/>
        <end position="219"/>
    </location>
</feature>
<dbReference type="Pfam" id="PF00520">
    <property type="entry name" value="Ion_trans"/>
    <property type="match status" value="4"/>
</dbReference>
<feature type="transmembrane region" description="Helical" evidence="22">
    <location>
        <begin position="973"/>
        <end position="998"/>
    </location>
</feature>
<evidence type="ECO:0000256" key="6">
    <source>
        <dbReference type="ARBA" id="ARBA00022692"/>
    </source>
</evidence>
<keyword evidence="7 18" id="KW-0479">Metal-binding</keyword>
<feature type="transmembrane region" description="Helical" evidence="22">
    <location>
        <begin position="584"/>
        <end position="607"/>
    </location>
</feature>
<feature type="transmembrane region" description="Helical" evidence="22">
    <location>
        <begin position="103"/>
        <end position="124"/>
    </location>
</feature>
<keyword evidence="3" id="KW-0597">Phosphoprotein</keyword>
<dbReference type="GO" id="GO:0016323">
    <property type="term" value="C:basolateral plasma membrane"/>
    <property type="evidence" value="ECO:0007669"/>
    <property type="project" value="UniProtKB-ARBA"/>
</dbReference>
<dbReference type="InterPro" id="IPR005821">
    <property type="entry name" value="Ion_trans_dom"/>
</dbReference>